<protein>
    <submittedName>
        <fullName evidence="1">Uncharacterized protein</fullName>
    </submittedName>
</protein>
<dbReference type="EMBL" id="UGJR01000006">
    <property type="protein sequence ID" value="STT07410.1"/>
    <property type="molecule type" value="Genomic_DNA"/>
</dbReference>
<evidence type="ECO:0000313" key="1">
    <source>
        <dbReference type="EMBL" id="STT07410.1"/>
    </source>
</evidence>
<organism evidence="1 2">
    <name type="scientific">Klebsiella michiganensis</name>
    <dbReference type="NCBI Taxonomy" id="1134687"/>
    <lineage>
        <taxon>Bacteria</taxon>
        <taxon>Pseudomonadati</taxon>
        <taxon>Pseudomonadota</taxon>
        <taxon>Gammaproteobacteria</taxon>
        <taxon>Enterobacterales</taxon>
        <taxon>Enterobacteriaceae</taxon>
        <taxon>Klebsiella/Raoultella group</taxon>
        <taxon>Klebsiella</taxon>
    </lineage>
</organism>
<name>A0A7H4MWE7_9ENTR</name>
<comment type="caution">
    <text evidence="1">The sequence shown here is derived from an EMBL/GenBank/DDBJ whole genome shotgun (WGS) entry which is preliminary data.</text>
</comment>
<gene>
    <name evidence="1" type="ORF">NCTC11694_07020</name>
</gene>
<dbReference type="AlphaFoldDB" id="A0A7H4MWE7"/>
<dbReference type="Proteomes" id="UP000255050">
    <property type="component" value="Unassembled WGS sequence"/>
</dbReference>
<sequence length="48" mass="5751">MARNIPFKLAKLPPRARGLLFNRFDIMRQQTLKIKRGPFTFSKRETFI</sequence>
<reference evidence="1 2" key="1">
    <citation type="submission" date="2018-06" db="EMBL/GenBank/DDBJ databases">
        <authorList>
            <consortium name="Pathogen Informatics"/>
            <person name="Doyle S."/>
        </authorList>
    </citation>
    <scope>NUCLEOTIDE SEQUENCE [LARGE SCALE GENOMIC DNA]</scope>
    <source>
        <strain evidence="1 2">NCTC11694</strain>
    </source>
</reference>
<accession>A0A7H4MWE7</accession>
<proteinExistence type="predicted"/>
<evidence type="ECO:0000313" key="2">
    <source>
        <dbReference type="Proteomes" id="UP000255050"/>
    </source>
</evidence>